<dbReference type="PANTHER" id="PTHR21621">
    <property type="entry name" value="RIBOSOMAL PROTEIN S6 MODIFICATION PROTEIN"/>
    <property type="match status" value="1"/>
</dbReference>
<evidence type="ECO:0000256" key="1">
    <source>
        <dbReference type="PROSITE-ProRule" id="PRU00409"/>
    </source>
</evidence>
<evidence type="ECO:0000313" key="4">
    <source>
        <dbReference type="Proteomes" id="UP000002586"/>
    </source>
</evidence>
<dbReference type="RefSeq" id="WP_011713544.1">
    <property type="nucleotide sequence ID" value="NC_008576.1"/>
</dbReference>
<dbReference type="GO" id="GO:0018169">
    <property type="term" value="F:ribosomal S6-glutamic acid ligase activity"/>
    <property type="evidence" value="ECO:0007669"/>
    <property type="project" value="TreeGrafter"/>
</dbReference>
<dbReference type="Gene3D" id="3.30.1490.20">
    <property type="entry name" value="ATP-grasp fold, A domain"/>
    <property type="match status" value="1"/>
</dbReference>
<dbReference type="Gene3D" id="3.30.470.20">
    <property type="entry name" value="ATP-grasp fold, B domain"/>
    <property type="match status" value="1"/>
</dbReference>
<feature type="domain" description="ATP-grasp" evidence="2">
    <location>
        <begin position="294"/>
        <end position="490"/>
    </location>
</feature>
<dbReference type="PANTHER" id="PTHR21621:SF0">
    <property type="entry name" value="BETA-CITRYLGLUTAMATE SYNTHASE B-RELATED"/>
    <property type="match status" value="1"/>
</dbReference>
<dbReference type="STRING" id="156889.Mmc1_1892"/>
<name>A0L8V7_MAGMM</name>
<dbReference type="Proteomes" id="UP000002586">
    <property type="component" value="Chromosome"/>
</dbReference>
<dbReference type="OrthoDB" id="9800957at2"/>
<organism evidence="3 4">
    <name type="scientific">Magnetococcus marinus (strain ATCC BAA-1437 / JCM 17883 / MC-1)</name>
    <dbReference type="NCBI Taxonomy" id="156889"/>
    <lineage>
        <taxon>Bacteria</taxon>
        <taxon>Pseudomonadati</taxon>
        <taxon>Pseudomonadota</taxon>
        <taxon>Magnetococcia</taxon>
        <taxon>Magnetococcales</taxon>
        <taxon>Magnetococcaceae</taxon>
        <taxon>Magnetococcus</taxon>
    </lineage>
</organism>
<sequence length="502" mass="55868">MAARYTIVVDSKTDWFGSTTDFDVVTVAEYLARGESKNRRVGANRVVNLCRHTHIMSGGYYCSLLAEARGDIVLPSMADILDLSHKSLYAFLLPELNDALAKAHAKLTEQAVPFQFLVAFGQTEEPALALLGRQLFDVFRYPIVRVQVVEKSPQQWKITSLKPLGPHQVAKTSRLFVEESLRGFARLPLRRKPCRTAPLYDLAILVNPNEELPPSDAPALAQFVKAGQALRMRVDMITSKDIHRIPEFDALFLRETTSISDHTFHFARKAEQEGLPVIDDTGSIIRCTNKVYLYELLSANGIPVPNTRVVDRQSFTPEIAQELMDVLGTPIILKIPDGSFSRGMTRAENLDSLMEGAKSLFAHSRLILAQTFMYTSFDWRIGVLRGLPLFANQYMMSRNHWQIYHHHPDGGVENGGFRALPLTAVPAEVVETARRAASLIGNGLYGVDLKQTPNGVFVIEVNDNPNIDHGVEDKILKGSLYTTILKEFIARIEASGARPAGS</sequence>
<dbReference type="GO" id="GO:0009432">
    <property type="term" value="P:SOS response"/>
    <property type="evidence" value="ECO:0007669"/>
    <property type="project" value="TreeGrafter"/>
</dbReference>
<gene>
    <name evidence="3" type="ordered locus">Mmc1_1892</name>
</gene>
<dbReference type="HOGENOM" id="CLU_016765_0_0_5"/>
<dbReference type="PROSITE" id="PS50975">
    <property type="entry name" value="ATP_GRASP"/>
    <property type="match status" value="1"/>
</dbReference>
<dbReference type="GO" id="GO:0005737">
    <property type="term" value="C:cytoplasm"/>
    <property type="evidence" value="ECO:0007669"/>
    <property type="project" value="TreeGrafter"/>
</dbReference>
<evidence type="ECO:0000259" key="2">
    <source>
        <dbReference type="PROSITE" id="PS50975"/>
    </source>
</evidence>
<dbReference type="GO" id="GO:0046872">
    <property type="term" value="F:metal ion binding"/>
    <property type="evidence" value="ECO:0007669"/>
    <property type="project" value="InterPro"/>
</dbReference>
<proteinExistence type="predicted"/>
<evidence type="ECO:0000313" key="3">
    <source>
        <dbReference type="EMBL" id="ABK44400.1"/>
    </source>
</evidence>
<dbReference type="SUPFAM" id="SSF56059">
    <property type="entry name" value="Glutathione synthetase ATP-binding domain-like"/>
    <property type="match status" value="1"/>
</dbReference>
<dbReference type="AlphaFoldDB" id="A0L8V7"/>
<dbReference type="KEGG" id="mgm:Mmc1_1892"/>
<protein>
    <submittedName>
        <fullName evidence="3">RimK domain protein ATP-grasp</fullName>
    </submittedName>
</protein>
<reference evidence="4" key="1">
    <citation type="journal article" date="2009" name="Appl. Environ. Microbiol.">
        <title>Complete genome sequence of the chemolithoautotrophic marine magnetotactic coccus strain MC-1.</title>
        <authorList>
            <person name="Schubbe S."/>
            <person name="Williams T.J."/>
            <person name="Xie G."/>
            <person name="Kiss H.E."/>
            <person name="Brettin T.S."/>
            <person name="Martinez D."/>
            <person name="Ross C.A."/>
            <person name="Schuler D."/>
            <person name="Cox B.L."/>
            <person name="Nealson K.H."/>
            <person name="Bazylinski D.A."/>
        </authorList>
    </citation>
    <scope>NUCLEOTIDE SEQUENCE [LARGE SCALE GENOMIC DNA]</scope>
    <source>
        <strain evidence="4">ATCC BAA-1437 / JCM 17883 / MC-1</strain>
    </source>
</reference>
<accession>A0L8V7</accession>
<keyword evidence="1" id="KW-0067">ATP-binding</keyword>
<dbReference type="InterPro" id="IPR013815">
    <property type="entry name" value="ATP_grasp_subdomain_1"/>
</dbReference>
<dbReference type="eggNOG" id="COG0189">
    <property type="taxonomic scope" value="Bacteria"/>
</dbReference>
<keyword evidence="1" id="KW-0547">Nucleotide-binding</keyword>
<reference evidence="3 4" key="2">
    <citation type="journal article" date="2012" name="Int. J. Syst. Evol. Microbiol.">
        <title>Magnetococcus marinus gen. nov., sp. nov., a marine, magnetotactic bacterium that represents a novel lineage (Magnetococcaceae fam. nov.; Magnetococcales ord. nov.) at the base of the Alphaproteobacteria.</title>
        <authorList>
            <person name="Bazylinski D.A."/>
            <person name="Williams T.J."/>
            <person name="Lefevre C.T."/>
            <person name="Berg R.J."/>
            <person name="Zhang C.L."/>
            <person name="Bowser S.S."/>
            <person name="Dean A.J."/>
            <person name="Beveridge T.J."/>
        </authorList>
    </citation>
    <scope>NUCLEOTIDE SEQUENCE [LARGE SCALE GENOMIC DNA]</scope>
    <source>
        <strain evidence="4">ATCC BAA-1437 / JCM 17883 / MC-1</strain>
    </source>
</reference>
<dbReference type="InterPro" id="IPR025839">
    <property type="entry name" value="RLAN_dom"/>
</dbReference>
<dbReference type="InterPro" id="IPR011761">
    <property type="entry name" value="ATP-grasp"/>
</dbReference>
<keyword evidence="4" id="KW-1185">Reference proteome</keyword>
<dbReference type="EMBL" id="CP000471">
    <property type="protein sequence ID" value="ABK44400.1"/>
    <property type="molecule type" value="Genomic_DNA"/>
</dbReference>
<dbReference type="Pfam" id="PF14401">
    <property type="entry name" value="RLAN"/>
    <property type="match status" value="1"/>
</dbReference>
<dbReference type="GO" id="GO:0005524">
    <property type="term" value="F:ATP binding"/>
    <property type="evidence" value="ECO:0007669"/>
    <property type="project" value="UniProtKB-UniRule"/>
</dbReference>